<protein>
    <submittedName>
        <fullName evidence="2">TIGR03757 family integrating conjugative element protein</fullName>
    </submittedName>
</protein>
<dbReference type="NCBIfam" id="TIGR03757">
    <property type="entry name" value="conj_TIGR03757"/>
    <property type="match status" value="1"/>
</dbReference>
<name>A0A5B8SVD7_9GAMM</name>
<sequence length="144" mass="15457">MPIASLRPHAALPILCTVATAAWCSAAAAGVEVFTIAGEPVVNLPDAAVVVELDAPARLDAQISQGLPADPEQAEQVLQARMNNSEWQAAFKRYAELYTGVARAWMLGVEKVPAVVVDSEYVVYGEPDVQAALEEIEQARRSRQ</sequence>
<dbReference type="EMBL" id="CP042382">
    <property type="protein sequence ID" value="QEA38648.1"/>
    <property type="molecule type" value="Genomic_DNA"/>
</dbReference>
<dbReference type="KEGG" id="paur:FGL86_05855"/>
<dbReference type="Pfam" id="PF07511">
    <property type="entry name" value="DUF1525"/>
    <property type="match status" value="1"/>
</dbReference>
<dbReference type="Proteomes" id="UP000321272">
    <property type="component" value="Chromosome"/>
</dbReference>
<evidence type="ECO:0000313" key="3">
    <source>
        <dbReference type="Proteomes" id="UP000321272"/>
    </source>
</evidence>
<dbReference type="AlphaFoldDB" id="A0A5B8SVD7"/>
<dbReference type="OrthoDB" id="8448784at2"/>
<feature type="signal peptide" evidence="1">
    <location>
        <begin position="1"/>
        <end position="21"/>
    </location>
</feature>
<reference evidence="2 3" key="1">
    <citation type="submission" date="2019-06" db="EMBL/GenBank/DDBJ databases">
        <title>Genome analyses of bacteria isolated from kimchi.</title>
        <authorList>
            <person name="Lee S."/>
            <person name="Ahn S."/>
            <person name="Roh S."/>
        </authorList>
    </citation>
    <scope>NUCLEOTIDE SEQUENCE [LARGE SCALE GENOMIC DNA]</scope>
    <source>
        <strain evidence="2 3">CBA4606</strain>
    </source>
</reference>
<gene>
    <name evidence="2" type="ORF">FGL86_05855</name>
</gene>
<organism evidence="2 3">
    <name type="scientific">Pistricoccus aurantiacus</name>
    <dbReference type="NCBI Taxonomy" id="1883414"/>
    <lineage>
        <taxon>Bacteria</taxon>
        <taxon>Pseudomonadati</taxon>
        <taxon>Pseudomonadota</taxon>
        <taxon>Gammaproteobacteria</taxon>
        <taxon>Oceanospirillales</taxon>
        <taxon>Halomonadaceae</taxon>
        <taxon>Pistricoccus</taxon>
    </lineage>
</organism>
<accession>A0A5B8SVD7</accession>
<evidence type="ECO:0000256" key="1">
    <source>
        <dbReference type="SAM" id="SignalP"/>
    </source>
</evidence>
<dbReference type="RefSeq" id="WP_147183710.1">
    <property type="nucleotide sequence ID" value="NZ_CP042382.1"/>
</dbReference>
<keyword evidence="1" id="KW-0732">Signal</keyword>
<keyword evidence="3" id="KW-1185">Reference proteome</keyword>
<dbReference type="InterPro" id="IPR011090">
    <property type="entry name" value="Integr_conj_element_PFL4709"/>
</dbReference>
<proteinExistence type="predicted"/>
<evidence type="ECO:0000313" key="2">
    <source>
        <dbReference type="EMBL" id="QEA38648.1"/>
    </source>
</evidence>
<feature type="chain" id="PRO_5022805871" evidence="1">
    <location>
        <begin position="22"/>
        <end position="144"/>
    </location>
</feature>